<organism evidence="3">
    <name type="scientific">uncultured Caudovirales phage</name>
    <dbReference type="NCBI Taxonomy" id="2100421"/>
    <lineage>
        <taxon>Viruses</taxon>
        <taxon>Duplodnaviria</taxon>
        <taxon>Heunggongvirae</taxon>
        <taxon>Uroviricota</taxon>
        <taxon>Caudoviricetes</taxon>
        <taxon>Peduoviridae</taxon>
        <taxon>Maltschvirus</taxon>
        <taxon>Maltschvirus maltsch</taxon>
    </lineage>
</organism>
<feature type="compositionally biased region" description="Low complexity" evidence="1">
    <location>
        <begin position="15"/>
        <end position="34"/>
    </location>
</feature>
<protein>
    <submittedName>
        <fullName evidence="3">Uncharacterized protein</fullName>
    </submittedName>
</protein>
<keyword evidence="2" id="KW-0472">Membrane</keyword>
<feature type="transmembrane region" description="Helical" evidence="2">
    <location>
        <begin position="105"/>
        <end position="125"/>
    </location>
</feature>
<keyword evidence="2" id="KW-0812">Transmembrane</keyword>
<evidence type="ECO:0000256" key="1">
    <source>
        <dbReference type="SAM" id="MobiDB-lite"/>
    </source>
</evidence>
<proteinExistence type="predicted"/>
<keyword evidence="2" id="KW-1133">Transmembrane helix</keyword>
<gene>
    <name evidence="3" type="ORF">UFOVP680_8</name>
</gene>
<evidence type="ECO:0000313" key="3">
    <source>
        <dbReference type="EMBL" id="CAB4157049.1"/>
    </source>
</evidence>
<dbReference type="EMBL" id="LR796649">
    <property type="protein sequence ID" value="CAB4157049.1"/>
    <property type="molecule type" value="Genomic_DNA"/>
</dbReference>
<evidence type="ECO:0000256" key="2">
    <source>
        <dbReference type="SAM" id="Phobius"/>
    </source>
</evidence>
<feature type="region of interest" description="Disordered" evidence="1">
    <location>
        <begin position="1"/>
        <end position="34"/>
    </location>
</feature>
<accession>A0A6J5ND74</accession>
<name>A0A6J5ND74_9CAUD</name>
<feature type="transmembrane region" description="Helical" evidence="2">
    <location>
        <begin position="132"/>
        <end position="151"/>
    </location>
</feature>
<reference evidence="3" key="1">
    <citation type="submission" date="2020-04" db="EMBL/GenBank/DDBJ databases">
        <authorList>
            <person name="Chiriac C."/>
            <person name="Salcher M."/>
            <person name="Ghai R."/>
            <person name="Kavagutti S V."/>
        </authorList>
    </citation>
    <scope>NUCLEOTIDE SEQUENCE</scope>
</reference>
<sequence>MTCPRRPSPGGGSGRRQAQGAQRPPQVQGRGRQAGRLAGWQAGRLAGCAGCAGCAGLGYLGHSFVVDPIDPKPPRLLGHLGHSFVVDPNDPRPCFCALGVVRTPFYAPIALGQIGHLGHAFFIAADSDQNSLTVLLYIYTVFLTSLLGVSFT</sequence>